<accession>A0A1X6NLA7</accession>
<evidence type="ECO:0000256" key="1">
    <source>
        <dbReference type="SAM" id="MobiDB-lite"/>
    </source>
</evidence>
<organism evidence="3 4">
    <name type="scientific">Porphyra umbilicalis</name>
    <name type="common">Purple laver</name>
    <name type="synonym">Red alga</name>
    <dbReference type="NCBI Taxonomy" id="2786"/>
    <lineage>
        <taxon>Eukaryota</taxon>
        <taxon>Rhodophyta</taxon>
        <taxon>Bangiophyceae</taxon>
        <taxon>Bangiales</taxon>
        <taxon>Bangiaceae</taxon>
        <taxon>Porphyra</taxon>
    </lineage>
</organism>
<keyword evidence="2" id="KW-0472">Membrane</keyword>
<feature type="transmembrane region" description="Helical" evidence="2">
    <location>
        <begin position="53"/>
        <end position="79"/>
    </location>
</feature>
<evidence type="ECO:0000313" key="3">
    <source>
        <dbReference type="EMBL" id="OSX69429.1"/>
    </source>
</evidence>
<protein>
    <submittedName>
        <fullName evidence="3">Uncharacterized protein</fullName>
    </submittedName>
</protein>
<proteinExistence type="predicted"/>
<sequence length="191" mass="20567">MTLSAALSCWLPLRDRLRFARPSCHLLLLCWLGRSCRRRSRLAARAGAMRLQFLLLAAIVMGAAAAVLAAPAPGVAAGLTGPRPPHQHREVTAGLVGKRAMRRLQSMSRQKSVWTATRLVALAGPTPALALLSALRTLVGHGLLVQGALGVPSSAGGGTAADGGPLPRIRQLRQRQQQLRERRRRRRLRAP</sequence>
<keyword evidence="2" id="KW-1133">Transmembrane helix</keyword>
<dbReference type="Proteomes" id="UP000218209">
    <property type="component" value="Unassembled WGS sequence"/>
</dbReference>
<name>A0A1X6NLA7_PORUM</name>
<keyword evidence="4" id="KW-1185">Reference proteome</keyword>
<keyword evidence="2" id="KW-0812">Transmembrane</keyword>
<evidence type="ECO:0000313" key="4">
    <source>
        <dbReference type="Proteomes" id="UP000218209"/>
    </source>
</evidence>
<evidence type="ECO:0000256" key="2">
    <source>
        <dbReference type="SAM" id="Phobius"/>
    </source>
</evidence>
<gene>
    <name evidence="3" type="ORF">BU14_1524s0003</name>
</gene>
<dbReference type="AlphaFoldDB" id="A0A1X6NLA7"/>
<feature type="compositionally biased region" description="Basic residues" evidence="1">
    <location>
        <begin position="181"/>
        <end position="191"/>
    </location>
</feature>
<reference evidence="3 4" key="1">
    <citation type="submission" date="2017-03" db="EMBL/GenBank/DDBJ databases">
        <title>WGS assembly of Porphyra umbilicalis.</title>
        <authorList>
            <person name="Brawley S.H."/>
            <person name="Blouin N.A."/>
            <person name="Ficko-Blean E."/>
            <person name="Wheeler G.L."/>
            <person name="Lohr M."/>
            <person name="Goodson H.V."/>
            <person name="Jenkins J.W."/>
            <person name="Blaby-Haas C.E."/>
            <person name="Helliwell K.E."/>
            <person name="Chan C."/>
            <person name="Marriage T."/>
            <person name="Bhattacharya D."/>
            <person name="Klein A.S."/>
            <person name="Badis Y."/>
            <person name="Brodie J."/>
            <person name="Cao Y."/>
            <person name="Collen J."/>
            <person name="Dittami S.M."/>
            <person name="Gachon C.M."/>
            <person name="Green B.R."/>
            <person name="Karpowicz S."/>
            <person name="Kim J.W."/>
            <person name="Kudahl U."/>
            <person name="Lin S."/>
            <person name="Michel G."/>
            <person name="Mittag M."/>
            <person name="Olson B.J."/>
            <person name="Pangilinan J."/>
            <person name="Peng Y."/>
            <person name="Qiu H."/>
            <person name="Shu S."/>
            <person name="Singer J.T."/>
            <person name="Smith A.G."/>
            <person name="Sprecher B.N."/>
            <person name="Wagner V."/>
            <person name="Wang W."/>
            <person name="Wang Z.-Y."/>
            <person name="Yan J."/>
            <person name="Yarish C."/>
            <person name="Zoeuner-Riek S."/>
            <person name="Zhuang Y."/>
            <person name="Zou Y."/>
            <person name="Lindquist E.A."/>
            <person name="Grimwood J."/>
            <person name="Barry K."/>
            <person name="Rokhsar D.S."/>
            <person name="Schmutz J."/>
            <person name="Stiller J.W."/>
            <person name="Grossman A.R."/>
            <person name="Prochnik S.E."/>
        </authorList>
    </citation>
    <scope>NUCLEOTIDE SEQUENCE [LARGE SCALE GENOMIC DNA]</scope>
    <source>
        <strain evidence="3">4086291</strain>
    </source>
</reference>
<feature type="region of interest" description="Disordered" evidence="1">
    <location>
        <begin position="154"/>
        <end position="191"/>
    </location>
</feature>
<dbReference type="EMBL" id="KV919559">
    <property type="protein sequence ID" value="OSX69429.1"/>
    <property type="molecule type" value="Genomic_DNA"/>
</dbReference>